<organism evidence="1 2">
    <name type="scientific">Patella caerulea</name>
    <name type="common">Rayed Mediterranean limpet</name>
    <dbReference type="NCBI Taxonomy" id="87958"/>
    <lineage>
        <taxon>Eukaryota</taxon>
        <taxon>Metazoa</taxon>
        <taxon>Spiralia</taxon>
        <taxon>Lophotrochozoa</taxon>
        <taxon>Mollusca</taxon>
        <taxon>Gastropoda</taxon>
        <taxon>Patellogastropoda</taxon>
        <taxon>Patelloidea</taxon>
        <taxon>Patellidae</taxon>
        <taxon>Patella</taxon>
    </lineage>
</organism>
<keyword evidence="2" id="KW-1185">Reference proteome</keyword>
<accession>A0AAN8IXP3</accession>
<evidence type="ECO:0000313" key="2">
    <source>
        <dbReference type="Proteomes" id="UP001347796"/>
    </source>
</evidence>
<dbReference type="Proteomes" id="UP001347796">
    <property type="component" value="Unassembled WGS sequence"/>
</dbReference>
<name>A0AAN8IXP3_PATCE</name>
<dbReference type="EMBL" id="JAZGQO010000016">
    <property type="protein sequence ID" value="KAK6168390.1"/>
    <property type="molecule type" value="Genomic_DNA"/>
</dbReference>
<proteinExistence type="predicted"/>
<protein>
    <submittedName>
        <fullName evidence="1">Uncharacterized protein</fullName>
    </submittedName>
</protein>
<evidence type="ECO:0000313" key="1">
    <source>
        <dbReference type="EMBL" id="KAK6168390.1"/>
    </source>
</evidence>
<comment type="caution">
    <text evidence="1">The sequence shown here is derived from an EMBL/GenBank/DDBJ whole genome shotgun (WGS) entry which is preliminary data.</text>
</comment>
<reference evidence="1 2" key="1">
    <citation type="submission" date="2024-01" db="EMBL/GenBank/DDBJ databases">
        <title>The genome of the rayed Mediterranean limpet Patella caerulea (Linnaeus, 1758).</title>
        <authorList>
            <person name="Anh-Thu Weber A."/>
            <person name="Halstead-Nussloch G."/>
        </authorList>
    </citation>
    <scope>NUCLEOTIDE SEQUENCE [LARGE SCALE GENOMIC DNA]</scope>
    <source>
        <strain evidence="1">AATW-2023a</strain>
        <tissue evidence="1">Whole specimen</tissue>
    </source>
</reference>
<gene>
    <name evidence="1" type="ORF">SNE40_020935</name>
</gene>
<sequence>MAEDLKVLKLKARPQWEVVSFVERIMTATIEQEHPVLVEVYFYDVLIFVCLLSRVVSSEDEDGVDLYFLKYAYITGPHEDVIRSPI</sequence>
<dbReference type="AlphaFoldDB" id="A0AAN8IXP3"/>